<accession>A0A0A8YWH7</accession>
<reference evidence="1" key="1">
    <citation type="submission" date="2014-09" db="EMBL/GenBank/DDBJ databases">
        <authorList>
            <person name="Magalhaes I.L.F."/>
            <person name="Oliveira U."/>
            <person name="Santos F.R."/>
            <person name="Vidigal T.H.D.A."/>
            <person name="Brescovit A.D."/>
            <person name="Santos A.J."/>
        </authorList>
    </citation>
    <scope>NUCLEOTIDE SEQUENCE</scope>
    <source>
        <tissue evidence="1">Shoot tissue taken approximately 20 cm above the soil surface</tissue>
    </source>
</reference>
<sequence>MIHYHSMLMFIQITHFILHLLSMGKLGSPKYWGFSKE</sequence>
<dbReference type="EMBL" id="GBRH01266959">
    <property type="protein sequence ID" value="JAD30936.1"/>
    <property type="molecule type" value="Transcribed_RNA"/>
</dbReference>
<proteinExistence type="predicted"/>
<organism evidence="1">
    <name type="scientific">Arundo donax</name>
    <name type="common">Giant reed</name>
    <name type="synonym">Donax arundinaceus</name>
    <dbReference type="NCBI Taxonomy" id="35708"/>
    <lineage>
        <taxon>Eukaryota</taxon>
        <taxon>Viridiplantae</taxon>
        <taxon>Streptophyta</taxon>
        <taxon>Embryophyta</taxon>
        <taxon>Tracheophyta</taxon>
        <taxon>Spermatophyta</taxon>
        <taxon>Magnoliopsida</taxon>
        <taxon>Liliopsida</taxon>
        <taxon>Poales</taxon>
        <taxon>Poaceae</taxon>
        <taxon>PACMAD clade</taxon>
        <taxon>Arundinoideae</taxon>
        <taxon>Arundineae</taxon>
        <taxon>Arundo</taxon>
    </lineage>
</organism>
<dbReference type="AlphaFoldDB" id="A0A0A8YWH7"/>
<reference evidence="1" key="2">
    <citation type="journal article" date="2015" name="Data Brief">
        <title>Shoot transcriptome of the giant reed, Arundo donax.</title>
        <authorList>
            <person name="Barrero R.A."/>
            <person name="Guerrero F.D."/>
            <person name="Moolhuijzen P."/>
            <person name="Goolsby J.A."/>
            <person name="Tidwell J."/>
            <person name="Bellgard S.E."/>
            <person name="Bellgard M.I."/>
        </authorList>
    </citation>
    <scope>NUCLEOTIDE SEQUENCE</scope>
    <source>
        <tissue evidence="1">Shoot tissue taken approximately 20 cm above the soil surface</tissue>
    </source>
</reference>
<evidence type="ECO:0000313" key="1">
    <source>
        <dbReference type="EMBL" id="JAD30936.1"/>
    </source>
</evidence>
<name>A0A0A8YWH7_ARUDO</name>
<protein>
    <submittedName>
        <fullName evidence="1">Uncharacterized protein</fullName>
    </submittedName>
</protein>